<proteinExistence type="predicted"/>
<dbReference type="PANTHER" id="PTHR45763">
    <property type="entry name" value="HYDROLASE, ALPHA/BETA FOLD FAMILY PROTEIN, EXPRESSED-RELATED"/>
    <property type="match status" value="1"/>
</dbReference>
<keyword evidence="4" id="KW-1185">Reference proteome</keyword>
<evidence type="ECO:0000313" key="3">
    <source>
        <dbReference type="EMBL" id="CAK9189456.1"/>
    </source>
</evidence>
<feature type="region of interest" description="Disordered" evidence="1">
    <location>
        <begin position="349"/>
        <end position="368"/>
    </location>
</feature>
<dbReference type="Gene3D" id="3.40.50.1820">
    <property type="entry name" value="alpha/beta hydrolase"/>
    <property type="match status" value="1"/>
</dbReference>
<dbReference type="InterPro" id="IPR029058">
    <property type="entry name" value="AB_hydrolase_fold"/>
</dbReference>
<evidence type="ECO:0000256" key="1">
    <source>
        <dbReference type="SAM" id="MobiDB-lite"/>
    </source>
</evidence>
<gene>
    <name evidence="3" type="ORF">CSSPTR1EN2_LOCUS107</name>
</gene>
<organism evidence="3 4">
    <name type="scientific">Sphagnum troendelagicum</name>
    <dbReference type="NCBI Taxonomy" id="128251"/>
    <lineage>
        <taxon>Eukaryota</taxon>
        <taxon>Viridiplantae</taxon>
        <taxon>Streptophyta</taxon>
        <taxon>Embryophyta</taxon>
        <taxon>Bryophyta</taxon>
        <taxon>Sphagnophytina</taxon>
        <taxon>Sphagnopsida</taxon>
        <taxon>Sphagnales</taxon>
        <taxon>Sphagnaceae</taxon>
        <taxon>Sphagnum</taxon>
    </lineage>
</organism>
<name>A0ABP0TB57_9BRYO</name>
<evidence type="ECO:0000313" key="4">
    <source>
        <dbReference type="Proteomes" id="UP001497512"/>
    </source>
</evidence>
<dbReference type="PANTHER" id="PTHR45763:SF46">
    <property type="entry name" value="AB HYDROLASE-1 DOMAIN-CONTAINING PROTEIN"/>
    <property type="match status" value="1"/>
</dbReference>
<dbReference type="EMBL" id="OZ019893">
    <property type="protein sequence ID" value="CAK9189456.1"/>
    <property type="molecule type" value="Genomic_DNA"/>
</dbReference>
<dbReference type="SUPFAM" id="SSF53474">
    <property type="entry name" value="alpha/beta-Hydrolases"/>
    <property type="match status" value="1"/>
</dbReference>
<sequence length="368" mass="41277">MEPEEEAKFITLQDGRRLAYREQGLTPPEVAQRTLLVLHGIASSRLAGMPGVDEDLLRELSVRLVAIDRPGYGRSDKHPTQTFATFAADIAQLADLLELGERIWLLGYSCGGAYCWGAAYYIPHRIAGIAMWAPVGNYWWKDISEADRSIVFGSSLNKDSRRQLSIIRKLPPWVLHMYARHVLLRSVGPKHVKAASAKLSPPDIRHLQKPLAYEGIVRDNIESAKQKYFGFGHDLYLITHHWGFEITDVPKVFHGPLHIWNGDEDLLVPINLQQCIKKLIPELVHLHPLPGEGHLSAFCYNNKIHRETLTTLFGVSGGSRATEHLGSNPEELEKTGSPDVIMVKGAELQQEDARAQAPRTPYFQLSPL</sequence>
<dbReference type="InterPro" id="IPR000073">
    <property type="entry name" value="AB_hydrolase_1"/>
</dbReference>
<dbReference type="Proteomes" id="UP001497512">
    <property type="component" value="Chromosome 1"/>
</dbReference>
<evidence type="ECO:0000259" key="2">
    <source>
        <dbReference type="Pfam" id="PF00561"/>
    </source>
</evidence>
<reference evidence="3 4" key="1">
    <citation type="submission" date="2024-02" db="EMBL/GenBank/DDBJ databases">
        <authorList>
            <consortium name="ELIXIR-Norway"/>
            <consortium name="Elixir Norway"/>
        </authorList>
    </citation>
    <scope>NUCLEOTIDE SEQUENCE [LARGE SCALE GENOMIC DNA]</scope>
</reference>
<accession>A0ABP0TB57</accession>
<dbReference type="Pfam" id="PF00561">
    <property type="entry name" value="Abhydrolase_1"/>
    <property type="match status" value="1"/>
</dbReference>
<protein>
    <recommendedName>
        <fullName evidence="2">AB hydrolase-1 domain-containing protein</fullName>
    </recommendedName>
</protein>
<feature type="domain" description="AB hydrolase-1" evidence="2">
    <location>
        <begin position="34"/>
        <end position="296"/>
    </location>
</feature>